<dbReference type="AlphaFoldDB" id="A0A3M7S115"/>
<proteinExistence type="predicted"/>
<evidence type="ECO:0000313" key="2">
    <source>
        <dbReference type="Proteomes" id="UP000276133"/>
    </source>
</evidence>
<reference evidence="1 2" key="1">
    <citation type="journal article" date="2018" name="Sci. Rep.">
        <title>Genomic signatures of local adaptation to the degree of environmental predictability in rotifers.</title>
        <authorList>
            <person name="Franch-Gras L."/>
            <person name="Hahn C."/>
            <person name="Garcia-Roger E.M."/>
            <person name="Carmona M.J."/>
            <person name="Serra M."/>
            <person name="Gomez A."/>
        </authorList>
    </citation>
    <scope>NUCLEOTIDE SEQUENCE [LARGE SCALE GENOMIC DNA]</scope>
    <source>
        <strain evidence="1">HYR1</strain>
    </source>
</reference>
<protein>
    <submittedName>
        <fullName evidence="1">Uncharacterized protein</fullName>
    </submittedName>
</protein>
<dbReference type="EMBL" id="REGN01002240">
    <property type="protein sequence ID" value="RNA29315.1"/>
    <property type="molecule type" value="Genomic_DNA"/>
</dbReference>
<comment type="caution">
    <text evidence="1">The sequence shown here is derived from an EMBL/GenBank/DDBJ whole genome shotgun (WGS) entry which is preliminary data.</text>
</comment>
<name>A0A3M7S115_BRAPC</name>
<accession>A0A3M7S115</accession>
<gene>
    <name evidence="1" type="ORF">BpHYR1_051132</name>
</gene>
<keyword evidence="2" id="KW-1185">Reference proteome</keyword>
<dbReference type="Proteomes" id="UP000276133">
    <property type="component" value="Unassembled WGS sequence"/>
</dbReference>
<evidence type="ECO:0000313" key="1">
    <source>
        <dbReference type="EMBL" id="RNA29315.1"/>
    </source>
</evidence>
<organism evidence="1 2">
    <name type="scientific">Brachionus plicatilis</name>
    <name type="common">Marine rotifer</name>
    <name type="synonym">Brachionus muelleri</name>
    <dbReference type="NCBI Taxonomy" id="10195"/>
    <lineage>
        <taxon>Eukaryota</taxon>
        <taxon>Metazoa</taxon>
        <taxon>Spiralia</taxon>
        <taxon>Gnathifera</taxon>
        <taxon>Rotifera</taxon>
        <taxon>Eurotatoria</taxon>
        <taxon>Monogononta</taxon>
        <taxon>Pseudotrocha</taxon>
        <taxon>Ploima</taxon>
        <taxon>Brachionidae</taxon>
        <taxon>Brachionus</taxon>
    </lineage>
</organism>
<sequence>MLSRTDTFVPFFSAFFYSSVKTGLMNPSSASYARCRLFIVITKTWTTYFLLKKRTYTLKTNKKPDDSRLALY</sequence>